<feature type="domain" description="HotDog ACOT-type" evidence="5">
    <location>
        <begin position="257"/>
        <end position="369"/>
    </location>
</feature>
<dbReference type="CDD" id="cd03442">
    <property type="entry name" value="BFIT_BACH"/>
    <property type="match status" value="2"/>
</dbReference>
<name>A0A0V0R7H5_PSEPJ</name>
<dbReference type="GO" id="GO:0047617">
    <property type="term" value="F:fatty acyl-CoA hydrolase activity"/>
    <property type="evidence" value="ECO:0007669"/>
    <property type="project" value="TreeGrafter"/>
</dbReference>
<keyword evidence="7" id="KW-1185">Reference proteome</keyword>
<keyword evidence="4" id="KW-0809">Transit peptide</keyword>
<dbReference type="AlphaFoldDB" id="A0A0V0R7H5"/>
<evidence type="ECO:0000256" key="3">
    <source>
        <dbReference type="ARBA" id="ARBA00022801"/>
    </source>
</evidence>
<proteinExistence type="inferred from homology"/>
<sequence length="415" mass="49131">MAMRVDESQIKQLSLEETKNNYLVKNFFPQYYEEIKVYEMGNRDLQEENHINFPRNSWNKIVLPFSKNEKMRNKISRFYTEKIRIGVLMEMLDYQAVISSYEHVYRKRDLATIVTASVDDINFYKKLQTDRDLIIISYPNYVGKTSLEICIDMLQPDDNGKEELRATASFLMVARQKKDHSKGYKVPQMSFQGEHDIERCKMRFAVGNKKNQKRKEKFTNSLEIKPPNSEEINYVHSFYLNKKSQDEKYSQNIKNISETSLKKNLLMHMQDRNLHGKIFGGFLMREAFEIGWLCAYQHTQGKYPEIYHIDDFQFISAVTVGDVIEFEARVTYVYNNLMHVYIEVKKRDFKGKFTTTNDLHLTFVIADQNNPDQINQQLNEKQLLEEATPIPQVIPVTYEEAMIQCDARRRIKDFI</sequence>
<dbReference type="InterPro" id="IPR006683">
    <property type="entry name" value="Thioestr_dom"/>
</dbReference>
<dbReference type="Gene3D" id="3.10.129.10">
    <property type="entry name" value="Hotdog Thioesterase"/>
    <property type="match status" value="2"/>
</dbReference>
<keyword evidence="2" id="KW-0677">Repeat</keyword>
<organism evidence="6 7">
    <name type="scientific">Pseudocohnilembus persalinus</name>
    <name type="common">Ciliate</name>
    <dbReference type="NCBI Taxonomy" id="266149"/>
    <lineage>
        <taxon>Eukaryota</taxon>
        <taxon>Sar</taxon>
        <taxon>Alveolata</taxon>
        <taxon>Ciliophora</taxon>
        <taxon>Intramacronucleata</taxon>
        <taxon>Oligohymenophorea</taxon>
        <taxon>Scuticociliatia</taxon>
        <taxon>Philasterida</taxon>
        <taxon>Pseudocohnilembidae</taxon>
        <taxon>Pseudocohnilembus</taxon>
    </lineage>
</organism>
<protein>
    <recommendedName>
        <fullName evidence="5">HotDog ACOT-type domain-containing protein</fullName>
    </recommendedName>
</protein>
<evidence type="ECO:0000256" key="4">
    <source>
        <dbReference type="ARBA" id="ARBA00022946"/>
    </source>
</evidence>
<dbReference type="GO" id="GO:0006637">
    <property type="term" value="P:acyl-CoA metabolic process"/>
    <property type="evidence" value="ECO:0007669"/>
    <property type="project" value="TreeGrafter"/>
</dbReference>
<dbReference type="PROSITE" id="PS51770">
    <property type="entry name" value="HOTDOG_ACOT"/>
    <property type="match status" value="2"/>
</dbReference>
<dbReference type="OMA" id="QFNYTFL"/>
<evidence type="ECO:0000313" key="6">
    <source>
        <dbReference type="EMBL" id="KRX10446.1"/>
    </source>
</evidence>
<comment type="caution">
    <text evidence="6">The sequence shown here is derived from an EMBL/GenBank/DDBJ whole genome shotgun (WGS) entry which is preliminary data.</text>
</comment>
<keyword evidence="3" id="KW-0378">Hydrolase</keyword>
<dbReference type="InterPro" id="IPR029069">
    <property type="entry name" value="HotDog_dom_sf"/>
</dbReference>
<evidence type="ECO:0000259" key="5">
    <source>
        <dbReference type="PROSITE" id="PS51770"/>
    </source>
</evidence>
<dbReference type="PANTHER" id="PTHR12655:SF0">
    <property type="entry name" value="ACYL-COENZYME A THIOESTERASE 9, MITOCHONDRIAL"/>
    <property type="match status" value="1"/>
</dbReference>
<dbReference type="InParanoid" id="A0A0V0R7H5"/>
<dbReference type="InterPro" id="IPR033120">
    <property type="entry name" value="HOTDOG_ACOT"/>
</dbReference>
<dbReference type="Pfam" id="PF03061">
    <property type="entry name" value="4HBT"/>
    <property type="match status" value="2"/>
</dbReference>
<feature type="domain" description="HotDog ACOT-type" evidence="5">
    <location>
        <begin position="52"/>
        <end position="178"/>
    </location>
</feature>
<evidence type="ECO:0000313" key="7">
    <source>
        <dbReference type="Proteomes" id="UP000054937"/>
    </source>
</evidence>
<accession>A0A0V0R7H5</accession>
<dbReference type="PANTHER" id="PTHR12655">
    <property type="entry name" value="ACYL-COA THIOESTERASE"/>
    <property type="match status" value="1"/>
</dbReference>
<evidence type="ECO:0000256" key="2">
    <source>
        <dbReference type="ARBA" id="ARBA00022737"/>
    </source>
</evidence>
<reference evidence="6 7" key="1">
    <citation type="journal article" date="2015" name="Sci. Rep.">
        <title>Genome of the facultative scuticociliatosis pathogen Pseudocohnilembus persalinus provides insight into its virulence through horizontal gene transfer.</title>
        <authorList>
            <person name="Xiong J."/>
            <person name="Wang G."/>
            <person name="Cheng J."/>
            <person name="Tian M."/>
            <person name="Pan X."/>
            <person name="Warren A."/>
            <person name="Jiang C."/>
            <person name="Yuan D."/>
            <person name="Miao W."/>
        </authorList>
    </citation>
    <scope>NUCLEOTIDE SEQUENCE [LARGE SCALE GENOMIC DNA]</scope>
    <source>
        <strain evidence="6">36N120E</strain>
    </source>
</reference>
<dbReference type="OrthoDB" id="331699at2759"/>
<dbReference type="EMBL" id="LDAU01000027">
    <property type="protein sequence ID" value="KRX10446.1"/>
    <property type="molecule type" value="Genomic_DNA"/>
</dbReference>
<dbReference type="SUPFAM" id="SSF54637">
    <property type="entry name" value="Thioesterase/thiol ester dehydrase-isomerase"/>
    <property type="match status" value="2"/>
</dbReference>
<evidence type="ECO:0000256" key="1">
    <source>
        <dbReference type="ARBA" id="ARBA00010458"/>
    </source>
</evidence>
<gene>
    <name evidence="6" type="ORF">PPERSA_08748</name>
</gene>
<comment type="similarity">
    <text evidence="1">Belongs to the acyl coenzyme A hydrolase family.</text>
</comment>
<dbReference type="Proteomes" id="UP000054937">
    <property type="component" value="Unassembled WGS sequence"/>
</dbReference>